<keyword evidence="2 7" id="KW-0812">Transmembrane</keyword>
<accession>A0A835G110</accession>
<evidence type="ECO:0000256" key="4">
    <source>
        <dbReference type="ARBA" id="ARBA00023136"/>
    </source>
</evidence>
<evidence type="ECO:0000256" key="6">
    <source>
        <dbReference type="SAM" id="MobiDB-lite"/>
    </source>
</evidence>
<keyword evidence="3 7" id="KW-1133">Transmembrane helix</keyword>
<evidence type="ECO:0000313" key="8">
    <source>
        <dbReference type="EMBL" id="KAF8783849.1"/>
    </source>
</evidence>
<dbReference type="AlphaFoldDB" id="A0A835G110"/>
<dbReference type="GO" id="GO:0046872">
    <property type="term" value="F:metal ion binding"/>
    <property type="evidence" value="ECO:0007669"/>
    <property type="project" value="UniProtKB-KW"/>
</dbReference>
<keyword evidence="4 7" id="KW-0472">Membrane</keyword>
<dbReference type="PANTHER" id="PTHR20855:SF100">
    <property type="entry name" value="HEPTAHELICAL TRANSMEMBRANE PROTEIN 2"/>
    <property type="match status" value="1"/>
</dbReference>
<name>A0A835G110_9POAL</name>
<dbReference type="Proteomes" id="UP000636709">
    <property type="component" value="Unassembled WGS sequence"/>
</dbReference>
<evidence type="ECO:0000256" key="7">
    <source>
        <dbReference type="SAM" id="Phobius"/>
    </source>
</evidence>
<reference evidence="8" key="1">
    <citation type="submission" date="2020-07" db="EMBL/GenBank/DDBJ databases">
        <title>Genome sequence and genetic diversity analysis of an under-domesticated orphan crop, white fonio (Digitaria exilis).</title>
        <authorList>
            <person name="Bennetzen J.L."/>
            <person name="Chen S."/>
            <person name="Ma X."/>
            <person name="Wang X."/>
            <person name="Yssel A.E.J."/>
            <person name="Chaluvadi S.R."/>
            <person name="Johnson M."/>
            <person name="Gangashetty P."/>
            <person name="Hamidou F."/>
            <person name="Sanogo M.D."/>
            <person name="Zwaenepoel A."/>
            <person name="Wallace J."/>
            <person name="Van De Peer Y."/>
            <person name="Van Deynze A."/>
        </authorList>
    </citation>
    <scope>NUCLEOTIDE SEQUENCE</scope>
    <source>
        <tissue evidence="8">Leaves</tissue>
    </source>
</reference>
<feature type="transmembrane region" description="Helical" evidence="7">
    <location>
        <begin position="263"/>
        <end position="284"/>
    </location>
</feature>
<feature type="binding site" evidence="5">
    <location>
        <position position="425"/>
    </location>
    <ligand>
        <name>Zn(2+)</name>
        <dbReference type="ChEBI" id="CHEBI:29105"/>
    </ligand>
</feature>
<keyword evidence="5" id="KW-0862">Zinc</keyword>
<dbReference type="PANTHER" id="PTHR20855">
    <property type="entry name" value="ADIPOR/PROGESTIN RECEPTOR-RELATED"/>
    <property type="match status" value="1"/>
</dbReference>
<sequence>MQYHARTSASKKKGDHVTWKSVRAPEQIHVPAGSTLPRPRILLPTLARAPLQDLPPITPPSSSCSPRRALPPSFGARDAAERENIGRMGAATATKRSRGPSKKEEEEEAMARPAAAAEELRQRRRPRLVGYEELPEYLKDNEFIRGHYRVEWPIRDALLSAFAWHNETLNVWTCVPRSLFLSPLTDSIPPARSLSSPPHPHALPLIDRLMDSPRFLLFLALAVAGGARQAADDAAPGIMRYVRRRHDAGAAALSSGVPQWPRMVFLVGAMSCLAISATAHLLACHSRRASVVFWQLDYAGISIMIVASFVPPVYYAFLCDARARSGYLSAITALGVLVVGALLSPSCSSPRYRRLRATLFLAMGLSGVVPALHALWLNWGHPACYLALGLEVAMGLAYATGAWFYVSRVPEKWRPGVFDVVGHSHQIFHVFVLVGAVTHYVAVAVLIHWREMVAAACVAAPPRPRYLERAPRDPAIRPGARPHLPQQRISSPRAHPPPQSPPSRRLLRIFPRRSSPTWARLLPVRLLSVPVFPSRLLPDPGSCEAAVVEARHLIPAPLLPNLGSCGVHGRSAVVHGRIANVHTRSARGKSGLASYCRRPVRRRLAILEKVSVTSRGRKRRRSTARCTARSCQRPPQLYWYAPESKCVMQAIVI</sequence>
<feature type="transmembrane region" description="Helical" evidence="7">
    <location>
        <begin position="427"/>
        <end position="449"/>
    </location>
</feature>
<gene>
    <name evidence="8" type="ORF">HU200_000291</name>
</gene>
<evidence type="ECO:0000256" key="2">
    <source>
        <dbReference type="ARBA" id="ARBA00022692"/>
    </source>
</evidence>
<dbReference type="EMBL" id="JACEFO010000036">
    <property type="protein sequence ID" value="KAF8783849.1"/>
    <property type="molecule type" value="Genomic_DNA"/>
</dbReference>
<dbReference type="GO" id="GO:0016020">
    <property type="term" value="C:membrane"/>
    <property type="evidence" value="ECO:0007669"/>
    <property type="project" value="UniProtKB-SubCell"/>
</dbReference>
<evidence type="ECO:0000256" key="5">
    <source>
        <dbReference type="PIRSR" id="PIRSR604254-1"/>
    </source>
</evidence>
<organism evidence="8 9">
    <name type="scientific">Digitaria exilis</name>
    <dbReference type="NCBI Taxonomy" id="1010633"/>
    <lineage>
        <taxon>Eukaryota</taxon>
        <taxon>Viridiplantae</taxon>
        <taxon>Streptophyta</taxon>
        <taxon>Embryophyta</taxon>
        <taxon>Tracheophyta</taxon>
        <taxon>Spermatophyta</taxon>
        <taxon>Magnoliopsida</taxon>
        <taxon>Liliopsida</taxon>
        <taxon>Poales</taxon>
        <taxon>Poaceae</taxon>
        <taxon>PACMAD clade</taxon>
        <taxon>Panicoideae</taxon>
        <taxon>Panicodae</taxon>
        <taxon>Paniceae</taxon>
        <taxon>Anthephorinae</taxon>
        <taxon>Digitaria</taxon>
    </lineage>
</organism>
<feature type="region of interest" description="Disordered" evidence="6">
    <location>
        <begin position="51"/>
        <end position="119"/>
    </location>
</feature>
<proteinExistence type="predicted"/>
<feature type="binding site" evidence="5">
    <location>
        <position position="280"/>
    </location>
    <ligand>
        <name>Zn(2+)</name>
        <dbReference type="ChEBI" id="CHEBI:29105"/>
    </ligand>
</feature>
<dbReference type="GO" id="GO:0009725">
    <property type="term" value="P:response to hormone"/>
    <property type="evidence" value="ECO:0007669"/>
    <property type="project" value="TreeGrafter"/>
</dbReference>
<keyword evidence="9" id="KW-1185">Reference proteome</keyword>
<evidence type="ECO:0000256" key="3">
    <source>
        <dbReference type="ARBA" id="ARBA00022989"/>
    </source>
</evidence>
<feature type="region of interest" description="Disordered" evidence="6">
    <location>
        <begin position="470"/>
        <end position="505"/>
    </location>
</feature>
<comment type="subcellular location">
    <subcellularLocation>
        <location evidence="1">Membrane</location>
        <topology evidence="1">Multi-pass membrane protein</topology>
    </subcellularLocation>
</comment>
<dbReference type="OrthoDB" id="529367at2759"/>
<comment type="caution">
    <text evidence="8">The sequence shown here is derived from an EMBL/GenBank/DDBJ whole genome shotgun (WGS) entry which is preliminary data.</text>
</comment>
<feature type="transmembrane region" description="Helical" evidence="7">
    <location>
        <begin position="357"/>
        <end position="379"/>
    </location>
</feature>
<dbReference type="GO" id="GO:0038023">
    <property type="term" value="F:signaling receptor activity"/>
    <property type="evidence" value="ECO:0007669"/>
    <property type="project" value="TreeGrafter"/>
</dbReference>
<protein>
    <submittedName>
        <fullName evidence="8">Uncharacterized protein</fullName>
    </submittedName>
</protein>
<feature type="transmembrane region" description="Helical" evidence="7">
    <location>
        <begin position="327"/>
        <end position="345"/>
    </location>
</feature>
<feature type="transmembrane region" description="Helical" evidence="7">
    <location>
        <begin position="385"/>
        <end position="406"/>
    </location>
</feature>
<dbReference type="InterPro" id="IPR004254">
    <property type="entry name" value="AdipoR/HlyIII-related"/>
</dbReference>
<evidence type="ECO:0000256" key="1">
    <source>
        <dbReference type="ARBA" id="ARBA00004141"/>
    </source>
</evidence>
<dbReference type="Pfam" id="PF03006">
    <property type="entry name" value="HlyIII"/>
    <property type="match status" value="1"/>
</dbReference>
<keyword evidence="5" id="KW-0479">Metal-binding</keyword>
<dbReference type="GO" id="GO:0009744">
    <property type="term" value="P:response to sucrose"/>
    <property type="evidence" value="ECO:0007669"/>
    <property type="project" value="UniProtKB-ARBA"/>
</dbReference>
<feature type="compositionally biased region" description="Low complexity" evidence="6">
    <location>
        <begin position="60"/>
        <end position="73"/>
    </location>
</feature>
<feature type="binding site" evidence="5">
    <location>
        <position position="429"/>
    </location>
    <ligand>
        <name>Zn(2+)</name>
        <dbReference type="ChEBI" id="CHEBI:29105"/>
    </ligand>
</feature>
<feature type="transmembrane region" description="Helical" evidence="7">
    <location>
        <begin position="296"/>
        <end position="315"/>
    </location>
</feature>
<evidence type="ECO:0000313" key="9">
    <source>
        <dbReference type="Proteomes" id="UP000636709"/>
    </source>
</evidence>